<dbReference type="Gene3D" id="1.20.1270.360">
    <property type="match status" value="1"/>
</dbReference>
<dbReference type="CDD" id="cd08026">
    <property type="entry name" value="DUF326"/>
    <property type="match status" value="1"/>
</dbReference>
<dbReference type="RefSeq" id="WP_038626563.1">
    <property type="nucleotide sequence ID" value="NZ_CAXOMJ010000049.1"/>
</dbReference>
<accession>A0ABM6RZZ7</accession>
<dbReference type="PANTHER" id="PTHR37310">
    <property type="entry name" value="CYTOPLASMIC PROTEIN-RELATED"/>
    <property type="match status" value="1"/>
</dbReference>
<dbReference type="Proteomes" id="UP000237673">
    <property type="component" value="Chromosome"/>
</dbReference>
<dbReference type="InterPro" id="IPR044543">
    <property type="entry name" value="YHJQ-like"/>
</dbReference>
<sequence>MIDRIEYCIERCYLCAAACERCVSSGLMSPDWEAMRDCLQSASQCATLCRLAAQYLAINTESALQLYQICIEACEACAEKCSKYQLLSCRHCAQTCRQCAILLKEIMA</sequence>
<gene>
    <name evidence="1" type="ORF">C2E16_09065</name>
</gene>
<name>A0ABM6RZZ7_9GAMM</name>
<dbReference type="EMBL" id="CP026378">
    <property type="protein sequence ID" value="AUY25042.1"/>
    <property type="molecule type" value="Genomic_DNA"/>
</dbReference>
<organism evidence="1 2">
    <name type="scientific">Mixta calida</name>
    <dbReference type="NCBI Taxonomy" id="665913"/>
    <lineage>
        <taxon>Bacteria</taxon>
        <taxon>Pseudomonadati</taxon>
        <taxon>Pseudomonadota</taxon>
        <taxon>Gammaproteobacteria</taxon>
        <taxon>Enterobacterales</taxon>
        <taxon>Erwiniaceae</taxon>
        <taxon>Mixta</taxon>
    </lineage>
</organism>
<dbReference type="InterPro" id="IPR005560">
    <property type="entry name" value="Csp_YhjQ"/>
</dbReference>
<dbReference type="PANTHER" id="PTHR37310:SF1">
    <property type="entry name" value="CYTOPLASMIC PROTEIN"/>
    <property type="match status" value="1"/>
</dbReference>
<evidence type="ECO:0000313" key="2">
    <source>
        <dbReference type="Proteomes" id="UP000237673"/>
    </source>
</evidence>
<dbReference type="Pfam" id="PF03860">
    <property type="entry name" value="Csp"/>
    <property type="match status" value="1"/>
</dbReference>
<evidence type="ECO:0000313" key="1">
    <source>
        <dbReference type="EMBL" id="AUY25042.1"/>
    </source>
</evidence>
<reference evidence="1 2" key="1">
    <citation type="submission" date="2018-01" db="EMBL/GenBank/DDBJ databases">
        <title>Complete and assembled Genome of Pantoea calida DSM22759T.</title>
        <authorList>
            <person name="Stevens M.J.A."/>
            <person name="Zurfluh K."/>
            <person name="Stephan R."/>
        </authorList>
    </citation>
    <scope>NUCLEOTIDE SEQUENCE [LARGE SCALE GENOMIC DNA]</scope>
    <source>
        <strain evidence="1 2">DSM 22759</strain>
    </source>
</reference>
<protein>
    <submittedName>
        <fullName evidence="1">Four-helix bundle copper-binding protein</fullName>
    </submittedName>
</protein>
<keyword evidence="2" id="KW-1185">Reference proteome</keyword>
<proteinExistence type="predicted"/>
<dbReference type="GeneID" id="84633349"/>